<evidence type="ECO:0000313" key="6">
    <source>
        <dbReference type="EMBL" id="KYQ88256.1"/>
    </source>
</evidence>
<evidence type="ECO:0000256" key="3">
    <source>
        <dbReference type="PROSITE-ProRule" id="PRU00103"/>
    </source>
</evidence>
<feature type="compositionally biased region" description="Acidic residues" evidence="4">
    <location>
        <begin position="1790"/>
        <end position="1800"/>
    </location>
</feature>
<feature type="repeat" description="HEAT" evidence="3">
    <location>
        <begin position="1581"/>
        <end position="1619"/>
    </location>
</feature>
<evidence type="ECO:0000256" key="1">
    <source>
        <dbReference type="ARBA" id="ARBA00007366"/>
    </source>
</evidence>
<dbReference type="Pfam" id="PF24987">
    <property type="entry name" value="HEAT_EF3_N"/>
    <property type="match status" value="1"/>
</dbReference>
<feature type="domain" description="TOG" evidence="5">
    <location>
        <begin position="1968"/>
        <end position="2194"/>
    </location>
</feature>
<dbReference type="InterPro" id="IPR016024">
    <property type="entry name" value="ARM-type_fold"/>
</dbReference>
<dbReference type="OMA" id="SMKIFLH"/>
<dbReference type="SUPFAM" id="SSF48371">
    <property type="entry name" value="ARM repeat"/>
    <property type="match status" value="4"/>
</dbReference>
<dbReference type="GO" id="GO:0006417">
    <property type="term" value="P:regulation of translation"/>
    <property type="evidence" value="ECO:0007669"/>
    <property type="project" value="TreeGrafter"/>
</dbReference>
<dbReference type="SMART" id="SM01349">
    <property type="entry name" value="TOG"/>
    <property type="match status" value="2"/>
</dbReference>
<feature type="region of interest" description="Disordered" evidence="4">
    <location>
        <begin position="763"/>
        <end position="816"/>
    </location>
</feature>
<dbReference type="OrthoDB" id="5148094at2759"/>
<accession>A0A151Z2S3</accession>
<dbReference type="InParanoid" id="A0A151Z2S3"/>
<protein>
    <submittedName>
        <fullName evidence="6">HEAT repeat-containing protein</fullName>
    </submittedName>
</protein>
<dbReference type="FunCoup" id="A0A151Z2S3">
    <property type="interactions" value="1016"/>
</dbReference>
<gene>
    <name evidence="6" type="ORF">DLAC_10948</name>
</gene>
<reference evidence="6 7" key="1">
    <citation type="submission" date="2015-12" db="EMBL/GenBank/DDBJ databases">
        <title>Dictyostelia acquired genes for synthesis and detection of signals that induce cell-type specialization by lateral gene transfer from prokaryotes.</title>
        <authorList>
            <person name="Gloeckner G."/>
            <person name="Schaap P."/>
        </authorList>
    </citation>
    <scope>NUCLEOTIDE SEQUENCE [LARGE SCALE GENOMIC DNA]</scope>
    <source>
        <strain evidence="6 7">TK</strain>
    </source>
</reference>
<dbReference type="Proteomes" id="UP000076078">
    <property type="component" value="Unassembled WGS sequence"/>
</dbReference>
<dbReference type="Pfam" id="PF23271">
    <property type="entry name" value="HEAT_GCN1"/>
    <property type="match status" value="1"/>
</dbReference>
<dbReference type="STRING" id="361077.A0A151Z2S3"/>
<dbReference type="GO" id="GO:0005829">
    <property type="term" value="C:cytosol"/>
    <property type="evidence" value="ECO:0007669"/>
    <property type="project" value="TreeGrafter"/>
</dbReference>
<sequence>MSNEIDTTQQQQQESHGDQFNQQLIDIERQLNASLSDRKQAFSQINEIVMNSIFDQENLAVYQTLVDFYFQIFKVYTNSDSVHLIVESFSKFIQSISSNESLNFKTTAVKYLIVMINRQAKQMVPNRKLKYLPQNILVSWLTIILSNNLSIFQSNPELLTNLIRLQNQLAQDLPLKQLENNQLDFNLILKNKDIFEIYLNQIKGNESLNIIVFLINYMSSMKLIDSHRETLVNFYNKVVLSSSTPLAIEIHQQFQSLFHSLQVDDFEKHLIPTISRLIKRSQDQIFHILVLILDNVRFDLDSLIKSQLMPLITPTFTSTTIPRAQIKKVFNILSKKIKDPKLSIAIINDDLLKPLTGPGSQPQKLNILSAINSFRHLIDQSDDKSISKSICNSVTTYLEKEFNKNNRIVGFKVLGNYMKYIDILSDAMIKLVQNSLKSDEDAVKAQTVRSLSWSLGGNNEKKLQQLNQFTETINNQLKNIKNPKTCDTAVASASLQFILNLSLTPMFSAKMLSDKTNSQLLYSQSSFIHQTGYLLRSSKKDKVIDLLVDLIQCQKQFPSLKQSDRSIYSSVVTLLCHSHWQVRKDVCPKVQKLHESNEKLSDLLFVELIQILNQQAKESNKEAFSYTSKVFKGILSKNLSADHYPALALYSSHPLLSDSCNWKGCMSRIQQKSETILQKHSQQIVQYLYQQGLLNRNNQDLQIAFQKSVCQLIRFQVPSLIEQIVYNLSRSLSLQPISQFTSLQWAIYNTPQDQIFQEKKDQVIQNKTDKKQPKKKTAEEQREEEIKKRQEEKKRKESGEAEKEEKERQKQLQTQQAIRKDINDAIRLLTLSMETVEKMVGSNPQFLGEFMSPVIQSLFLLLKNDITSQQSYKIYERLSLLIPSKSRLDRGFCGFYLNIVKNIFYTSDMSDIQILSATQRILNQLRDSVNKNGPFNGFTLNYFWPILKNSLEKSISFTLQEMAMDVIAQHTNQTQPYPRGSMIASLIVVVSSSTRLETIARNTIFQLINGVEISDISELMDGLISSHHQVRSICLQAIEKIPAIYAPDFQWEDRYQGNLWFVRFDTETTTSALAEKIWLGTNQKDLPEDSYLQCLRQSTFNQHSDVRKINALALKSVASLYPAHTKTVLEQLFERYQVAFPDEIKDTPALTLQRLSIATALSGLGNSISSDASLMTLLFEWIIHNGLFDPREDVVQEFITTGMNIISDQGKQFSQELLTIFETFLQRPDDETGAEDTIRANVAIFMGTLAKHMQATNPKLPVLIDKLVDTLSFPSRYVQESVAKCLTQLIPTFKSQGERLVPILLQKLKMGTDFSDRRGAAFGLAGTVKGLGISSLKNYDILNILQGYVEDKKHAFARQGALFAFECLCNVLGRVFEPYVIQILPKLLVCFGDNNADVRQACSKAARAIMSQLSGHGVKIVLPALLKALDDRQWRTKEGSIELLGAMAFCAPKQLSTCLPTIVPKLTYVLNDTHTKVQEAAKEALSHIGSVIRNPEIQIHVPLLLKTYDDPEIYSKELLENLLNTNYVHTIDPASLSLVMPILERTLKERSSELKKMSCQIIGNLCSLTEPKELIPYINSIMPVMKNVLLDQIPEVRAICSRAIGLLVKGIGEDNFTTLIPWLLETVKSDQGAVERSGAAQGLSEVLSALDISRFHSLLQEFLTMANSPRAHVREGIMSVFIFTPISLGDQFLPYLPKVLPQVLKGLADDSDPVREVCMRCGQSIVNRFAVTGIEVIVPSLEKVLFHENWRIRLSTVQLFGDLLFRLAGHSVNENDSNNTNTDDIKAQTEDDSSDEEESTQETNAKIYKLLGKERLDRILSSMYMMRFDNNSQVRQRVLLIWKFIVNNTPKTLREILPSLVEMIIASIGSSNFEKRQVSARALGDIVSKLTDRILPEILPILEKGLNSTEEETRQGVCIGLSEVISSARTYLLPFLSSVVNCISKALYDPLIDVREAAAKAFDHLYSSFGSKASNEILPNLIQLLDGQNKQSAYALDGIRQIILVKSSVVLPVLVPKLLAKPISSSNVKALASLAGDAGEGLYNHLTTIIPTMIQSFTDNTQDQTCCKDIKESAIQICKSVKSEEGLEILIPLLMEQTEVRLPNIRLGACELIGEFASSNTTTGFEDHIETMVVSLLALFTDPETSVQVASNLALASITKSVKKENLSYLSAVHQGIQALVNEVNSISGSSEPVLVPGFCIPKGLASVLPILINGLMYGTSDQRELATTTLFTCITYTTADGLKPFVMQITGPLILVIGDKFPWNVKSAILQTLSLLIQKCPLSMKIFLHQLQPTFIKALSDPHKLVRNNAATALGLLMTLSTSVDQLVNSLITGIATADSVSQEAKLRALQSIFDKKPKIDQANLDKAINAIIDFLYQPSDEQRFLVAQVIGASSKCFNQQDLNQFIKNHLISPSQSVLSRYGKSLALGEVFKSSGEQLIQQQSPHIPVIIQIVQADCKDDKGPIRESSAYLAEAILNTTAVNQYSKELIPSLCHLIQDQSSSVAITSLQIIKRFSKKHPALSKQYLTSIVPPTMNRLKERTNLPLKLAAERNLVHSLQIFKDSAVLEEYIASLSDQTLSQSITDYNKRILLKLSPDSDTEKI</sequence>
<dbReference type="InterPro" id="IPR034085">
    <property type="entry name" value="TOG"/>
</dbReference>
<dbReference type="InterPro" id="IPR056810">
    <property type="entry name" value="GNC1-like_N"/>
</dbReference>
<dbReference type="Pfam" id="PF25801">
    <property type="entry name" value="HEAT_GCN1_C_2"/>
    <property type="match status" value="1"/>
</dbReference>
<dbReference type="InterPro" id="IPR021133">
    <property type="entry name" value="HEAT_type_2"/>
</dbReference>
<dbReference type="Gene3D" id="1.25.10.10">
    <property type="entry name" value="Leucine-rich Repeat Variant"/>
    <property type="match status" value="7"/>
</dbReference>
<feature type="domain" description="TOG" evidence="5">
    <location>
        <begin position="1299"/>
        <end position="1520"/>
    </location>
</feature>
<keyword evidence="7" id="KW-1185">Reference proteome</keyword>
<dbReference type="GO" id="GO:0019887">
    <property type="term" value="F:protein kinase regulator activity"/>
    <property type="evidence" value="ECO:0007669"/>
    <property type="project" value="TreeGrafter"/>
</dbReference>
<proteinExistence type="inferred from homology"/>
<dbReference type="InterPro" id="IPR011989">
    <property type="entry name" value="ARM-like"/>
</dbReference>
<feature type="region of interest" description="Disordered" evidence="4">
    <location>
        <begin position="1775"/>
        <end position="1804"/>
    </location>
</feature>
<evidence type="ECO:0000256" key="2">
    <source>
        <dbReference type="ARBA" id="ARBA00022737"/>
    </source>
</evidence>
<dbReference type="GO" id="GO:0034198">
    <property type="term" value="P:cellular response to amino acid starvation"/>
    <property type="evidence" value="ECO:0007669"/>
    <property type="project" value="TreeGrafter"/>
</dbReference>
<dbReference type="Pfam" id="PF24984">
    <property type="entry name" value="HEAT_EF3_GNC1"/>
    <property type="match status" value="1"/>
</dbReference>
<dbReference type="PANTHER" id="PTHR23346">
    <property type="entry name" value="TRANSLATIONAL ACTIVATOR GCN1-RELATED"/>
    <property type="match status" value="1"/>
</dbReference>
<dbReference type="Pfam" id="PF24993">
    <property type="entry name" value="GNC1_N"/>
    <property type="match status" value="1"/>
</dbReference>
<keyword evidence="2" id="KW-0677">Repeat</keyword>
<name>A0A151Z2S3_TIELA</name>
<comment type="caution">
    <text evidence="6">The sequence shown here is derived from an EMBL/GenBank/DDBJ whole genome shotgun (WGS) entry which is preliminary data.</text>
</comment>
<dbReference type="FunFam" id="1.25.10.10:FF:000096">
    <property type="entry name" value="eIF-2-alpha kinase activator gcn1"/>
    <property type="match status" value="1"/>
</dbReference>
<dbReference type="PANTHER" id="PTHR23346:SF7">
    <property type="entry name" value="STALLED RIBOSOME SENSOR GCN1"/>
    <property type="match status" value="1"/>
</dbReference>
<feature type="compositionally biased region" description="Basic and acidic residues" evidence="4">
    <location>
        <begin position="763"/>
        <end position="810"/>
    </location>
</feature>
<evidence type="ECO:0000259" key="5">
    <source>
        <dbReference type="SMART" id="SM01349"/>
    </source>
</evidence>
<evidence type="ECO:0000313" key="7">
    <source>
        <dbReference type="Proteomes" id="UP000076078"/>
    </source>
</evidence>
<dbReference type="EMBL" id="LODT01000051">
    <property type="protein sequence ID" value="KYQ88256.1"/>
    <property type="molecule type" value="Genomic_DNA"/>
</dbReference>
<comment type="similarity">
    <text evidence="1">Belongs to the GCN1 family.</text>
</comment>
<dbReference type="PROSITE" id="PS50077">
    <property type="entry name" value="HEAT_REPEAT"/>
    <property type="match status" value="2"/>
</dbReference>
<dbReference type="InterPro" id="IPR057546">
    <property type="entry name" value="HEAT_GCN1"/>
</dbReference>
<dbReference type="Pfam" id="PF13513">
    <property type="entry name" value="HEAT_EZ"/>
    <property type="match status" value="1"/>
</dbReference>
<evidence type="ECO:0000256" key="4">
    <source>
        <dbReference type="SAM" id="MobiDB-lite"/>
    </source>
</evidence>
<feature type="repeat" description="HEAT" evidence="3">
    <location>
        <begin position="1462"/>
        <end position="1500"/>
    </location>
</feature>
<organism evidence="6 7">
    <name type="scientific">Tieghemostelium lacteum</name>
    <name type="common">Slime mold</name>
    <name type="synonym">Dictyostelium lacteum</name>
    <dbReference type="NCBI Taxonomy" id="361077"/>
    <lineage>
        <taxon>Eukaryota</taxon>
        <taxon>Amoebozoa</taxon>
        <taxon>Evosea</taxon>
        <taxon>Eumycetozoa</taxon>
        <taxon>Dictyostelia</taxon>
        <taxon>Dictyosteliales</taxon>
        <taxon>Raperosteliaceae</taxon>
        <taxon>Tieghemostelium</taxon>
    </lineage>
</organism>